<gene>
    <name evidence="3" type="ORF">CEJ02_23270</name>
</gene>
<feature type="domain" description="Fimbrial-type adhesion" evidence="2">
    <location>
        <begin position="30"/>
        <end position="161"/>
    </location>
</feature>
<dbReference type="Gene3D" id="2.60.40.1090">
    <property type="entry name" value="Fimbrial-type adhesion domain"/>
    <property type="match status" value="1"/>
</dbReference>
<dbReference type="EMBL" id="AAGXGX010000037">
    <property type="protein sequence ID" value="EBS9878534.1"/>
    <property type="molecule type" value="Genomic_DNA"/>
</dbReference>
<dbReference type="RefSeq" id="WP_001053445.1">
    <property type="nucleotide sequence ID" value="NZ_MYMK01000064.1"/>
</dbReference>
<comment type="caution">
    <text evidence="3">The sequence shown here is derived from an EMBL/GenBank/DDBJ whole genome shotgun (WGS) entry which is preliminary data.</text>
</comment>
<protein>
    <submittedName>
        <fullName evidence="3">Fimbrial protein</fullName>
    </submittedName>
</protein>
<sequence>MNLRIRFFPGLLLWFGSLSLPAMATFNMTFSGILMEPPPCEVDNGATIDVPFNEIGIESVDGINHRREVPYTLNCHAGPQWSMTLTLSGPPAVFDRATLQTNVEALGIKMYINGAAFELDKPVAVDATNLPRIEAVPVKRPGATLSEKAFEVSATLRAEYQ</sequence>
<dbReference type="GO" id="GO:0009289">
    <property type="term" value="C:pilus"/>
    <property type="evidence" value="ECO:0007669"/>
    <property type="project" value="InterPro"/>
</dbReference>
<dbReference type="InterPro" id="IPR036937">
    <property type="entry name" value="Adhesion_dom_fimbrial_sf"/>
</dbReference>
<feature type="signal peptide" evidence="1">
    <location>
        <begin position="1"/>
        <end position="24"/>
    </location>
</feature>
<keyword evidence="1" id="KW-0732">Signal</keyword>
<accession>A0A5V1AN57</accession>
<reference evidence="3" key="1">
    <citation type="submission" date="2018-07" db="EMBL/GenBank/DDBJ databases">
        <authorList>
            <consortium name="GenomeTrakr network: Whole genome sequencing for foodborne pathogen traceback"/>
        </authorList>
    </citation>
    <scope>NUCLEOTIDE SEQUENCE</scope>
    <source>
        <strain evidence="3">CFSAN065048</strain>
    </source>
</reference>
<dbReference type="SUPFAM" id="SSF49401">
    <property type="entry name" value="Bacterial adhesins"/>
    <property type="match status" value="1"/>
</dbReference>
<evidence type="ECO:0000313" key="3">
    <source>
        <dbReference type="EMBL" id="EBS9878534.1"/>
    </source>
</evidence>
<proteinExistence type="predicted"/>
<dbReference type="InterPro" id="IPR008966">
    <property type="entry name" value="Adhesion_dom_sf"/>
</dbReference>
<evidence type="ECO:0000256" key="1">
    <source>
        <dbReference type="SAM" id="SignalP"/>
    </source>
</evidence>
<feature type="chain" id="PRO_5026295408" evidence="1">
    <location>
        <begin position="25"/>
        <end position="161"/>
    </location>
</feature>
<dbReference type="AlphaFoldDB" id="A0A5V1AN57"/>
<dbReference type="InterPro" id="IPR000259">
    <property type="entry name" value="Adhesion_dom_fimbrial"/>
</dbReference>
<dbReference type="Pfam" id="PF00419">
    <property type="entry name" value="Fimbrial"/>
    <property type="match status" value="1"/>
</dbReference>
<organism evidence="3">
    <name type="scientific">Salmonella enterica</name>
    <name type="common">Salmonella choleraesuis</name>
    <dbReference type="NCBI Taxonomy" id="28901"/>
    <lineage>
        <taxon>Bacteria</taxon>
        <taxon>Pseudomonadati</taxon>
        <taxon>Pseudomonadota</taxon>
        <taxon>Gammaproteobacteria</taxon>
        <taxon>Enterobacterales</taxon>
        <taxon>Enterobacteriaceae</taxon>
        <taxon>Salmonella</taxon>
    </lineage>
</organism>
<evidence type="ECO:0000259" key="2">
    <source>
        <dbReference type="Pfam" id="PF00419"/>
    </source>
</evidence>
<dbReference type="GO" id="GO:0007155">
    <property type="term" value="P:cell adhesion"/>
    <property type="evidence" value="ECO:0007669"/>
    <property type="project" value="InterPro"/>
</dbReference>
<name>A0A5V1AN57_SALER</name>